<protein>
    <submittedName>
        <fullName evidence="1">Uncharacterized protein</fullName>
    </submittedName>
</protein>
<dbReference type="Proteomes" id="UP001470230">
    <property type="component" value="Unassembled WGS sequence"/>
</dbReference>
<evidence type="ECO:0000313" key="1">
    <source>
        <dbReference type="EMBL" id="KAK8888166.1"/>
    </source>
</evidence>
<proteinExistence type="predicted"/>
<name>A0ABR2KB89_9EUKA</name>
<evidence type="ECO:0000313" key="2">
    <source>
        <dbReference type="Proteomes" id="UP001470230"/>
    </source>
</evidence>
<organism evidence="1 2">
    <name type="scientific">Tritrichomonas musculus</name>
    <dbReference type="NCBI Taxonomy" id="1915356"/>
    <lineage>
        <taxon>Eukaryota</taxon>
        <taxon>Metamonada</taxon>
        <taxon>Parabasalia</taxon>
        <taxon>Tritrichomonadida</taxon>
        <taxon>Tritrichomonadidae</taxon>
        <taxon>Tritrichomonas</taxon>
    </lineage>
</organism>
<keyword evidence="2" id="KW-1185">Reference proteome</keyword>
<reference evidence="1 2" key="1">
    <citation type="submission" date="2024-04" db="EMBL/GenBank/DDBJ databases">
        <title>Tritrichomonas musculus Genome.</title>
        <authorList>
            <person name="Alves-Ferreira E."/>
            <person name="Grigg M."/>
            <person name="Lorenzi H."/>
            <person name="Galac M."/>
        </authorList>
    </citation>
    <scope>NUCLEOTIDE SEQUENCE [LARGE SCALE GENOMIC DNA]</scope>
    <source>
        <strain evidence="1 2">EAF2021</strain>
    </source>
</reference>
<dbReference type="EMBL" id="JAPFFF010000006">
    <property type="protein sequence ID" value="KAK8888166.1"/>
    <property type="molecule type" value="Genomic_DNA"/>
</dbReference>
<gene>
    <name evidence="1" type="ORF">M9Y10_039230</name>
</gene>
<comment type="caution">
    <text evidence="1">The sequence shown here is derived from an EMBL/GenBank/DDBJ whole genome shotgun (WGS) entry which is preliminary data.</text>
</comment>
<sequence>MNYTELLKNIKGLVDNPNTSLEQVLKIDCLSFFFNQGMPSLIQFLISKSDEMLDISLNSPDRMLRTRAYDIVCGDNSDLLISMISRKVITKFAEKYMFDDGTDHSIIDRLIGIFERCFIVDYTQSSDQFYFITELVRFLDDQDVIGFFIDCADHPMYGKKFIQWLNDLEFDERLIDTVQNEYSKEQNNPEFLYGLYSLIDKYAQHEEVLPRFLTPSKLSLIIQPCKHEMPEFVKISHAQMILDLCNEVSVPFVSDVINHLTKIVFEQTDINFDLESDDNRAEIEKNLNNIGKITELFLLSYQILIKIFTLSKDKKAFPLSILLDFTFHILNQYQSHSFALIVASNFIIHYSQLSPELRNEVISKFIPFAKQNLETNTNLNIIAFIYKIMVELENKVDWSGIDKEEFDEIYAKYITPKKAIVDAEYGGKAPPPAEIVI</sequence>
<accession>A0ABR2KB89</accession>